<name>A0A5C1AHE7_9BACT</name>
<evidence type="ECO:0000313" key="2">
    <source>
        <dbReference type="Proteomes" id="UP000324974"/>
    </source>
</evidence>
<dbReference type="Proteomes" id="UP000324974">
    <property type="component" value="Chromosome"/>
</dbReference>
<dbReference type="EMBL" id="CP042425">
    <property type="protein sequence ID" value="QEL16544.1"/>
    <property type="molecule type" value="Genomic_DNA"/>
</dbReference>
<proteinExistence type="predicted"/>
<dbReference type="AlphaFoldDB" id="A0A5C1AHE7"/>
<reference evidence="2" key="1">
    <citation type="submission" date="2019-08" db="EMBL/GenBank/DDBJ databases">
        <title>Limnoglobus roseus gen. nov., sp. nov., a novel freshwater planctomycete with a giant genome from the family Gemmataceae.</title>
        <authorList>
            <person name="Kulichevskaya I.S."/>
            <person name="Naumoff D.G."/>
            <person name="Miroshnikov K."/>
            <person name="Ivanova A."/>
            <person name="Philippov D.A."/>
            <person name="Hakobyan A."/>
            <person name="Rijpstra I.C."/>
            <person name="Sinninghe Damste J.S."/>
            <person name="Liesack W."/>
            <person name="Dedysh S.N."/>
        </authorList>
    </citation>
    <scope>NUCLEOTIDE SEQUENCE [LARGE SCALE GENOMIC DNA]</scope>
    <source>
        <strain evidence="2">PX52</strain>
    </source>
</reference>
<protein>
    <recommendedName>
        <fullName evidence="3">HNH endonuclease</fullName>
    </recommendedName>
</protein>
<keyword evidence="2" id="KW-1185">Reference proteome</keyword>
<dbReference type="KEGG" id="lrs:PX52LOC_03504"/>
<evidence type="ECO:0000313" key="1">
    <source>
        <dbReference type="EMBL" id="QEL16544.1"/>
    </source>
</evidence>
<evidence type="ECO:0008006" key="3">
    <source>
        <dbReference type="Google" id="ProtNLM"/>
    </source>
</evidence>
<accession>A0A5C1AHE7</accession>
<organism evidence="1 2">
    <name type="scientific">Limnoglobus roseus</name>
    <dbReference type="NCBI Taxonomy" id="2598579"/>
    <lineage>
        <taxon>Bacteria</taxon>
        <taxon>Pseudomonadati</taxon>
        <taxon>Planctomycetota</taxon>
        <taxon>Planctomycetia</taxon>
        <taxon>Gemmatales</taxon>
        <taxon>Gemmataceae</taxon>
        <taxon>Limnoglobus</taxon>
    </lineage>
</organism>
<sequence>MPWKPPAFRFKKPHVPRPQYGKDHKAMREQLLDTHPLCQMCEKEWSVEAHHLRYPARSITDYLALCVTCHKQVEREKQG</sequence>
<gene>
    <name evidence="1" type="ORF">PX52LOC_03504</name>
</gene>